<name>A0A1B0ZZ18_9RHOB</name>
<dbReference type="GeneID" id="28248625"/>
<feature type="compositionally biased region" description="Low complexity" evidence="1">
    <location>
        <begin position="71"/>
        <end position="82"/>
    </location>
</feature>
<proteinExistence type="predicted"/>
<evidence type="ECO:0008006" key="4">
    <source>
        <dbReference type="Google" id="ProtNLM"/>
    </source>
</evidence>
<dbReference type="Proteomes" id="UP000013243">
    <property type="component" value="Chromosome"/>
</dbReference>
<dbReference type="OrthoDB" id="9799894at2"/>
<evidence type="ECO:0000313" key="3">
    <source>
        <dbReference type="Proteomes" id="UP000013243"/>
    </source>
</evidence>
<accession>A0A1B0ZZ18</accession>
<dbReference type="KEGG" id="rmb:K529_002295"/>
<evidence type="ECO:0000313" key="2">
    <source>
        <dbReference type="EMBL" id="ANP39585.1"/>
    </source>
</evidence>
<dbReference type="RefSeq" id="WP_005626205.1">
    <property type="nucleotide sequence ID" value="NZ_CP015230.1"/>
</dbReference>
<sequence>MIRYALKCAEGHGFESWFQSAEAYEKLLGTGMVACTHCGSTKVEKALMAPRVRPGRKAASAPASETSSDTVPAAPKQVAPAPTSLSTPSNELEAAISALKKQVEANSDYVGKDFVKQAREMHLGDAPTRSIHGEAKPEEAKALIEEGVPVLPLPFAPTRKTN</sequence>
<feature type="region of interest" description="Disordered" evidence="1">
    <location>
        <begin position="49"/>
        <end position="89"/>
    </location>
</feature>
<dbReference type="PIRSF" id="PIRSF032131">
    <property type="entry name" value="UCP032131"/>
    <property type="match status" value="1"/>
</dbReference>
<organism evidence="2 3">
    <name type="scientific">Tritonibacter mobilis F1926</name>
    <dbReference type="NCBI Taxonomy" id="1265309"/>
    <lineage>
        <taxon>Bacteria</taxon>
        <taxon>Pseudomonadati</taxon>
        <taxon>Pseudomonadota</taxon>
        <taxon>Alphaproteobacteria</taxon>
        <taxon>Rhodobacterales</taxon>
        <taxon>Paracoccaceae</taxon>
        <taxon>Tritonibacter</taxon>
    </lineage>
</organism>
<dbReference type="STRING" id="1265309.K529_002295"/>
<gene>
    <name evidence="2" type="ORF">K529_002295</name>
</gene>
<dbReference type="InterPro" id="IPR009562">
    <property type="entry name" value="DUF1178"/>
</dbReference>
<reference evidence="2 3" key="1">
    <citation type="journal article" date="2016" name="ISME J.">
        <title>Global occurrence and heterogeneity of the Roseobacter-clade species Ruegeria mobilis.</title>
        <authorList>
            <person name="Sonnenschein E."/>
            <person name="Gram L."/>
        </authorList>
    </citation>
    <scope>NUCLEOTIDE SEQUENCE [LARGE SCALE GENOMIC DNA]</scope>
    <source>
        <strain evidence="2 3">F1926</strain>
    </source>
</reference>
<dbReference type="Pfam" id="PF06676">
    <property type="entry name" value="DUF1178"/>
    <property type="match status" value="1"/>
</dbReference>
<protein>
    <recommendedName>
        <fullName evidence="4">DUF1178 family protein</fullName>
    </recommendedName>
</protein>
<dbReference type="EMBL" id="CP015230">
    <property type="protein sequence ID" value="ANP39585.1"/>
    <property type="molecule type" value="Genomic_DNA"/>
</dbReference>
<evidence type="ECO:0000256" key="1">
    <source>
        <dbReference type="SAM" id="MobiDB-lite"/>
    </source>
</evidence>
<dbReference type="AlphaFoldDB" id="A0A1B0ZZ18"/>